<reference evidence="1" key="1">
    <citation type="submission" date="2022-07" db="EMBL/GenBank/DDBJ databases">
        <title>Prevotella copri.</title>
        <authorList>
            <person name="Yang C."/>
        </authorList>
    </citation>
    <scope>NUCLEOTIDE SEQUENCE</scope>
    <source>
        <strain evidence="1">HF2107</strain>
    </source>
</reference>
<accession>A0AAW5IL62</accession>
<dbReference type="RefSeq" id="WP_254953285.1">
    <property type="nucleotide sequence ID" value="NZ_JANDWY010000025.1"/>
</dbReference>
<evidence type="ECO:0008006" key="3">
    <source>
        <dbReference type="Google" id="ProtNLM"/>
    </source>
</evidence>
<dbReference type="AlphaFoldDB" id="A0AAW5IL62"/>
<protein>
    <recommendedName>
        <fullName evidence="3">Secreted protein</fullName>
    </recommendedName>
</protein>
<organism evidence="1 2">
    <name type="scientific">Segatella copri</name>
    <dbReference type="NCBI Taxonomy" id="165179"/>
    <lineage>
        <taxon>Bacteria</taxon>
        <taxon>Pseudomonadati</taxon>
        <taxon>Bacteroidota</taxon>
        <taxon>Bacteroidia</taxon>
        <taxon>Bacteroidales</taxon>
        <taxon>Prevotellaceae</taxon>
        <taxon>Segatella</taxon>
    </lineage>
</organism>
<evidence type="ECO:0000313" key="2">
    <source>
        <dbReference type="Proteomes" id="UP001205531"/>
    </source>
</evidence>
<name>A0AAW5IL62_9BACT</name>
<dbReference type="EMBL" id="JANDWZ010000029">
    <property type="protein sequence ID" value="MCP9565234.1"/>
    <property type="molecule type" value="Genomic_DNA"/>
</dbReference>
<evidence type="ECO:0000313" key="1">
    <source>
        <dbReference type="EMBL" id="MCP9565234.1"/>
    </source>
</evidence>
<proteinExistence type="predicted"/>
<gene>
    <name evidence="1" type="ORF">NNC64_11840</name>
</gene>
<dbReference type="Proteomes" id="UP001205531">
    <property type="component" value="Unassembled WGS sequence"/>
</dbReference>
<sequence>MISFCIFFLSSSEIASFNSAYFLLISSSILPNEPSLYCGLVTLVVVTLGVLPVLPLETVDDLLPDEVLPLDDEVPPDGLLPPTASPTSLSTVILVDATFKPNHLLKSVQTPYIF</sequence>
<comment type="caution">
    <text evidence="1">The sequence shown here is derived from an EMBL/GenBank/DDBJ whole genome shotgun (WGS) entry which is preliminary data.</text>
</comment>